<protein>
    <submittedName>
        <fullName evidence="1">Reverse transcriptase, RNA-dependent DNA polymerase</fullName>
    </submittedName>
</protein>
<keyword evidence="1" id="KW-0808">Transferase</keyword>
<keyword evidence="1" id="KW-0695">RNA-directed DNA polymerase</keyword>
<evidence type="ECO:0000313" key="2">
    <source>
        <dbReference type="Proteomes" id="UP001164539"/>
    </source>
</evidence>
<accession>A0ACC1YQD7</accession>
<proteinExistence type="predicted"/>
<gene>
    <name evidence="1" type="ORF">OWV82_004130</name>
</gene>
<name>A0ACC1YQD7_MELAZ</name>
<reference evidence="1 2" key="1">
    <citation type="journal article" date="2023" name="Science">
        <title>Complex scaffold remodeling in plant triterpene biosynthesis.</title>
        <authorList>
            <person name="De La Pena R."/>
            <person name="Hodgson H."/>
            <person name="Liu J.C."/>
            <person name="Stephenson M.J."/>
            <person name="Martin A.C."/>
            <person name="Owen C."/>
            <person name="Harkess A."/>
            <person name="Leebens-Mack J."/>
            <person name="Jimenez L.E."/>
            <person name="Osbourn A."/>
            <person name="Sattely E.S."/>
        </authorList>
    </citation>
    <scope>NUCLEOTIDE SEQUENCE [LARGE SCALE GENOMIC DNA]</scope>
    <source>
        <strain evidence="2">cv. JPN11</strain>
        <tissue evidence="1">Leaf</tissue>
    </source>
</reference>
<keyword evidence="2" id="KW-1185">Reference proteome</keyword>
<evidence type="ECO:0000313" key="1">
    <source>
        <dbReference type="EMBL" id="KAJ4725234.1"/>
    </source>
</evidence>
<dbReference type="Proteomes" id="UP001164539">
    <property type="component" value="Chromosome 2"/>
</dbReference>
<sequence length="469" mass="51922">MLWNIKILAFLDLLQTNGTLCHRSYPGTSQQNGRAERKHRHILETVRALLIAASYPERFWGEAALTATYIINRLPSPVIDNQSPNERFSESNCAPFFTQESIELFPDNNDPGNSDESSADISTELLPAPELTTLPSGSMADTSPIPPSLSSNPPPIPRQSNRSISLSKKSTIGCKWVYKIKTKADGSIDRYKAKLVAKGFNQEYGVDYEETFAPVARMTSVRSLLAVASNTPMDTISNGSLFIRNTDYGCILLLLYVDDMIITGDGTDGISALKTSLQKYFEMKDLGQLNYFLGLEVLSDVDGYYLSQAKYASDLLTRAGLTDSKVTSTPLEPNAKLTSLDGVPLKDATLFQPVGCTEAEYRALADTTQEITWFHWLLNDMGVPHSGPTPLACDNRSAIQIAHNDVFHERTKHIEVDCYFIHQHITQGTIVLCSIFSLDQPADLFTKSHHRGCFRDLVSKLKIVSTPPS</sequence>
<comment type="caution">
    <text evidence="1">The sequence shown here is derived from an EMBL/GenBank/DDBJ whole genome shotgun (WGS) entry which is preliminary data.</text>
</comment>
<keyword evidence="1" id="KW-0548">Nucleotidyltransferase</keyword>
<organism evidence="1 2">
    <name type="scientific">Melia azedarach</name>
    <name type="common">Chinaberry tree</name>
    <dbReference type="NCBI Taxonomy" id="155640"/>
    <lineage>
        <taxon>Eukaryota</taxon>
        <taxon>Viridiplantae</taxon>
        <taxon>Streptophyta</taxon>
        <taxon>Embryophyta</taxon>
        <taxon>Tracheophyta</taxon>
        <taxon>Spermatophyta</taxon>
        <taxon>Magnoliopsida</taxon>
        <taxon>eudicotyledons</taxon>
        <taxon>Gunneridae</taxon>
        <taxon>Pentapetalae</taxon>
        <taxon>rosids</taxon>
        <taxon>malvids</taxon>
        <taxon>Sapindales</taxon>
        <taxon>Meliaceae</taxon>
        <taxon>Melia</taxon>
    </lineage>
</organism>
<dbReference type="EMBL" id="CM051395">
    <property type="protein sequence ID" value="KAJ4725234.1"/>
    <property type="molecule type" value="Genomic_DNA"/>
</dbReference>